<dbReference type="InterPro" id="IPR001683">
    <property type="entry name" value="PX_dom"/>
</dbReference>
<dbReference type="Pfam" id="PF12825">
    <property type="entry name" value="DUF3818"/>
    <property type="match status" value="1"/>
</dbReference>
<dbReference type="SUPFAM" id="SSF64268">
    <property type="entry name" value="PX domain"/>
    <property type="match status" value="1"/>
</dbReference>
<evidence type="ECO:0000256" key="1">
    <source>
        <dbReference type="SAM" id="MobiDB-lite"/>
    </source>
</evidence>
<dbReference type="InterPro" id="IPR024554">
    <property type="entry name" value="LEC1-like_C"/>
</dbReference>
<feature type="compositionally biased region" description="Acidic residues" evidence="1">
    <location>
        <begin position="809"/>
        <end position="822"/>
    </location>
</feature>
<dbReference type="Pfam" id="PF00787">
    <property type="entry name" value="PX"/>
    <property type="match status" value="1"/>
</dbReference>
<accession>A0AAF0E2A9</accession>
<evidence type="ECO:0000313" key="3">
    <source>
        <dbReference type="EMBL" id="WFD04284.1"/>
    </source>
</evidence>
<dbReference type="InterPro" id="IPR047168">
    <property type="entry name" value="LEC1-like"/>
</dbReference>
<dbReference type="GO" id="GO:0035091">
    <property type="term" value="F:phosphatidylinositol binding"/>
    <property type="evidence" value="ECO:0007669"/>
    <property type="project" value="InterPro"/>
</dbReference>
<dbReference type="Pfam" id="PF12828">
    <property type="entry name" value="PXB"/>
    <property type="match status" value="1"/>
</dbReference>
<name>A0AAF0E2A9_9BASI</name>
<feature type="region of interest" description="Disordered" evidence="1">
    <location>
        <begin position="1"/>
        <end position="34"/>
    </location>
</feature>
<feature type="region of interest" description="Disordered" evidence="1">
    <location>
        <begin position="767"/>
        <end position="788"/>
    </location>
</feature>
<dbReference type="PANTHER" id="PTHR47185:SF1">
    <property type="entry name" value="PX DOMAIN-CONTAINING PROTEIN YPR097W"/>
    <property type="match status" value="1"/>
</dbReference>
<dbReference type="SMART" id="SM00312">
    <property type="entry name" value="PX"/>
    <property type="match status" value="1"/>
</dbReference>
<dbReference type="InterPro" id="IPR036871">
    <property type="entry name" value="PX_dom_sf"/>
</dbReference>
<evidence type="ECO:0000259" key="2">
    <source>
        <dbReference type="SMART" id="SM00312"/>
    </source>
</evidence>
<dbReference type="CDD" id="cd06869">
    <property type="entry name" value="PX_UP2_fungi"/>
    <property type="match status" value="1"/>
</dbReference>
<organism evidence="3 4">
    <name type="scientific">Malassezia obtusa</name>
    <dbReference type="NCBI Taxonomy" id="76774"/>
    <lineage>
        <taxon>Eukaryota</taxon>
        <taxon>Fungi</taxon>
        <taxon>Dikarya</taxon>
        <taxon>Basidiomycota</taxon>
        <taxon>Ustilaginomycotina</taxon>
        <taxon>Malasseziomycetes</taxon>
        <taxon>Malasseziales</taxon>
        <taxon>Malasseziaceae</taxon>
        <taxon>Malassezia</taxon>
    </lineage>
</organism>
<feature type="compositionally biased region" description="Basic residues" evidence="1">
    <location>
        <begin position="1"/>
        <end position="10"/>
    </location>
</feature>
<gene>
    <name evidence="3" type="ORF">MOBT1_002990</name>
</gene>
<dbReference type="AlphaFoldDB" id="A0AAF0E2A9"/>
<dbReference type="EMBL" id="CP119940">
    <property type="protein sequence ID" value="WFD04284.1"/>
    <property type="molecule type" value="Genomic_DNA"/>
</dbReference>
<feature type="region of interest" description="Disordered" evidence="1">
    <location>
        <begin position="809"/>
        <end position="869"/>
    </location>
</feature>
<feature type="domain" description="PX" evidence="2">
    <location>
        <begin position="200"/>
        <end position="312"/>
    </location>
</feature>
<protein>
    <recommendedName>
        <fullName evidence="2">PX domain-containing protein</fullName>
    </recommendedName>
</protein>
<feature type="compositionally biased region" description="Basic and acidic residues" evidence="1">
    <location>
        <begin position="831"/>
        <end position="853"/>
    </location>
</feature>
<dbReference type="Gene3D" id="3.30.1520.10">
    <property type="entry name" value="Phox-like domain"/>
    <property type="match status" value="1"/>
</dbReference>
<sequence>MSTNPFRRHAQSSAPPQVPPRPNAPHHSEHAHAASTALTPLRAHYLKTTLVSLELQRELALLMQRDALAMLGPPFRGGDHSGSELPLLRHVLHRFVLTFPFFATAPPDFFPNKVQVFVERLLEHKVIVLDEADGDTSAASTVLRRFERYLCLLVSSGIHLAPHAEDVVRIRDADRQRLAALEAQRHATTGPVQGSSLEVNVVAVRTVLGKGRLRSKPHDEFVLLTRASDGEHVYTARRYSDVQRLHVALRARFPEDDIPSPPAKDRTVSAVQNGPPLARERNRLTLRAYLRSLMAIAPVADSEAMRDFLLRDPIELTPAEEEDVRERQRADALRAAQRQRFAEATAARARELHEHVGSFKADLMQANGLSDLFATIRRSPHVRDLPPKYQLIIEWAKASMASGLYSMFVGKDASSQNFAQLKYMHSMMPYFMVRSIMRLSNPLAMIRSLLDLFLAQPFGQKSLLQRMFTGQLHEEIAELRDLGRRVQARIADAHLAHKLDEFVRAPYDVQRVYLAQASDERIDILTAVLRSPLGGDLQHAQVQRVVRASRAYAAFKRTRRAALARGDVEPEPDNDDAWLYEDLHVYLNLARQIHDKEQLVALIYDSATTELLKEIITIFYAPLAQVYKAANVADSLGDMQVFIADLIRTVEENEALGMEQPQRMVQVFVDLVERHEQMFYNFIYQVHSKGSDLFERLVQWVELFIDYMRDPRAEGGASGALGTLDLEHCLPRHAHARARVFHELDRVIHGAYQRKLRRELKRQQRLARQAVARAGDEPESPAGASNDPVAEVLAEQFGFSGMFGQVADVEAEESGSESEDEAGAPPSDSDSDVHEAPEEAERVHPRRAPERSDAAAPAPSTDAIRDMLPAFMEQLLPRLEARGTKGAPW</sequence>
<dbReference type="PANTHER" id="PTHR47185">
    <property type="entry name" value="PX DOMAIN-CONTAINING PROTEIN YPR097W"/>
    <property type="match status" value="1"/>
</dbReference>
<dbReference type="InterPro" id="IPR024555">
    <property type="entry name" value="PX-associated"/>
</dbReference>
<proteinExistence type="predicted"/>
<keyword evidence="4" id="KW-1185">Reference proteome</keyword>
<evidence type="ECO:0000313" key="4">
    <source>
        <dbReference type="Proteomes" id="UP001214603"/>
    </source>
</evidence>
<dbReference type="Proteomes" id="UP001214603">
    <property type="component" value="Chromosome 7"/>
</dbReference>
<reference evidence="3" key="1">
    <citation type="submission" date="2023-03" db="EMBL/GenBank/DDBJ databases">
        <title>Mating type loci evolution in Malassezia.</title>
        <authorList>
            <person name="Coelho M.A."/>
        </authorList>
    </citation>
    <scope>NUCLEOTIDE SEQUENCE</scope>
    <source>
        <strain evidence="3">CBS 7876</strain>
    </source>
</reference>